<reference evidence="7" key="2">
    <citation type="submission" date="2025-09" db="UniProtKB">
        <authorList>
            <consortium name="Ensembl"/>
        </authorList>
    </citation>
    <scope>IDENTIFICATION</scope>
</reference>
<organism evidence="7 8">
    <name type="scientific">Paramormyrops kingsleyae</name>
    <dbReference type="NCBI Taxonomy" id="1676925"/>
    <lineage>
        <taxon>Eukaryota</taxon>
        <taxon>Metazoa</taxon>
        <taxon>Chordata</taxon>
        <taxon>Craniata</taxon>
        <taxon>Vertebrata</taxon>
        <taxon>Euteleostomi</taxon>
        <taxon>Actinopterygii</taxon>
        <taxon>Neopterygii</taxon>
        <taxon>Teleostei</taxon>
        <taxon>Osteoglossocephala</taxon>
        <taxon>Osteoglossomorpha</taxon>
        <taxon>Osteoglossiformes</taxon>
        <taxon>Mormyridae</taxon>
        <taxon>Paramormyrops</taxon>
    </lineage>
</organism>
<feature type="domain" description="JmjN" evidence="5">
    <location>
        <begin position="27"/>
        <end position="68"/>
    </location>
</feature>
<evidence type="ECO:0000256" key="1">
    <source>
        <dbReference type="ARBA" id="ARBA00004123"/>
    </source>
</evidence>
<evidence type="ECO:0000259" key="5">
    <source>
        <dbReference type="PROSITE" id="PS51183"/>
    </source>
</evidence>
<evidence type="ECO:0000259" key="6">
    <source>
        <dbReference type="PROSITE" id="PS51184"/>
    </source>
</evidence>
<evidence type="ECO:0000313" key="8">
    <source>
        <dbReference type="Proteomes" id="UP000261540"/>
    </source>
</evidence>
<evidence type="ECO:0008006" key="9">
    <source>
        <dbReference type="Google" id="ProtNLM"/>
    </source>
</evidence>
<evidence type="ECO:0000256" key="2">
    <source>
        <dbReference type="ARBA" id="ARBA00022853"/>
    </source>
</evidence>
<comment type="subcellular location">
    <subcellularLocation>
        <location evidence="1">Nucleus</location>
    </subcellularLocation>
</comment>
<protein>
    <recommendedName>
        <fullName evidence="9">JmjN domain-containing protein</fullName>
    </recommendedName>
</protein>
<evidence type="ECO:0000256" key="3">
    <source>
        <dbReference type="ARBA" id="ARBA00023242"/>
    </source>
</evidence>
<dbReference type="Ensembl" id="ENSPKIT00000041259.1">
    <property type="protein sequence ID" value="ENSPKIP00000016759.1"/>
    <property type="gene ID" value="ENSPKIG00000002948.1"/>
</dbReference>
<dbReference type="Pfam" id="PF02373">
    <property type="entry name" value="JmjC"/>
    <property type="match status" value="1"/>
</dbReference>
<dbReference type="PROSITE" id="PS51183">
    <property type="entry name" value="JMJN"/>
    <property type="match status" value="1"/>
</dbReference>
<accession>A0A3B3RED9</accession>
<dbReference type="PANTHER" id="PTHR10694">
    <property type="entry name" value="LYSINE-SPECIFIC DEMETHYLASE"/>
    <property type="match status" value="1"/>
</dbReference>
<name>A0A3B3RED9_9TELE</name>
<sequence>MSQNPPRPQHKQAEPRAKAGCPPITDVLVLRPNSTEFQDPLAYLDSVRERAEPYGLCRVTVPWLNIGMVFSTSCWSRDQNRLPFIDYLHTGADCIW</sequence>
<dbReference type="Pfam" id="PF02375">
    <property type="entry name" value="JmjN"/>
    <property type="match status" value="1"/>
</dbReference>
<dbReference type="Proteomes" id="UP000261540">
    <property type="component" value="Unplaced"/>
</dbReference>
<dbReference type="InterPro" id="IPR003349">
    <property type="entry name" value="JmjN"/>
</dbReference>
<dbReference type="STRING" id="1676925.ENSPKIP00000016759"/>
<dbReference type="InterPro" id="IPR003347">
    <property type="entry name" value="JmjC_dom"/>
</dbReference>
<dbReference type="AlphaFoldDB" id="A0A3B3RED9"/>
<dbReference type="GO" id="GO:0000785">
    <property type="term" value="C:chromatin"/>
    <property type="evidence" value="ECO:0007669"/>
    <property type="project" value="TreeGrafter"/>
</dbReference>
<dbReference type="GeneTree" id="ENSGT01130000281860"/>
<dbReference type="PROSITE" id="PS51184">
    <property type="entry name" value="JMJC"/>
    <property type="match status" value="1"/>
</dbReference>
<dbReference type="GO" id="GO:0006338">
    <property type="term" value="P:chromatin remodeling"/>
    <property type="evidence" value="ECO:0007669"/>
    <property type="project" value="TreeGrafter"/>
</dbReference>
<dbReference type="Gene3D" id="2.60.120.650">
    <property type="entry name" value="Cupin"/>
    <property type="match status" value="2"/>
</dbReference>
<dbReference type="GO" id="GO:0010468">
    <property type="term" value="P:regulation of gene expression"/>
    <property type="evidence" value="ECO:0007669"/>
    <property type="project" value="TreeGrafter"/>
</dbReference>
<keyword evidence="3" id="KW-0539">Nucleus</keyword>
<dbReference type="PANTHER" id="PTHR10694:SF113">
    <property type="entry name" value="PROTEIN JUMONJI"/>
    <property type="match status" value="1"/>
</dbReference>
<keyword evidence="2" id="KW-0156">Chromatin regulator</keyword>
<keyword evidence="8" id="KW-1185">Reference proteome</keyword>
<reference evidence="7" key="1">
    <citation type="submission" date="2025-08" db="UniProtKB">
        <authorList>
            <consortium name="Ensembl"/>
        </authorList>
    </citation>
    <scope>IDENTIFICATION</scope>
</reference>
<feature type="domain" description="JmjC" evidence="6">
    <location>
        <begin position="33"/>
        <end position="96"/>
    </location>
</feature>
<proteinExistence type="predicted"/>
<feature type="region of interest" description="Disordered" evidence="4">
    <location>
        <begin position="1"/>
        <end position="21"/>
    </location>
</feature>
<dbReference type="GO" id="GO:0005634">
    <property type="term" value="C:nucleus"/>
    <property type="evidence" value="ECO:0007669"/>
    <property type="project" value="UniProtKB-SubCell"/>
</dbReference>
<dbReference type="SMART" id="SM00545">
    <property type="entry name" value="JmjN"/>
    <property type="match status" value="1"/>
</dbReference>
<evidence type="ECO:0000256" key="4">
    <source>
        <dbReference type="SAM" id="MobiDB-lite"/>
    </source>
</evidence>
<evidence type="ECO:0000313" key="7">
    <source>
        <dbReference type="Ensembl" id="ENSPKIP00000016759.1"/>
    </source>
</evidence>